<keyword evidence="3" id="KW-1003">Cell membrane</keyword>
<evidence type="ECO:0000313" key="12">
    <source>
        <dbReference type="Proteomes" id="UP001148313"/>
    </source>
</evidence>
<feature type="domain" description="Tripartite ATP-independent periplasmic transporters DctQ component" evidence="10">
    <location>
        <begin position="23"/>
        <end position="155"/>
    </location>
</feature>
<comment type="subunit">
    <text evidence="9">The complex comprises the extracytoplasmic solute receptor protein and the two transmembrane proteins.</text>
</comment>
<feature type="transmembrane region" description="Helical" evidence="9">
    <location>
        <begin position="47"/>
        <end position="65"/>
    </location>
</feature>
<comment type="similarity">
    <text evidence="8 9">Belongs to the TRAP transporter small permease family.</text>
</comment>
<keyword evidence="7 9" id="KW-0472">Membrane</keyword>
<comment type="subcellular location">
    <subcellularLocation>
        <location evidence="1 9">Cell inner membrane</location>
        <topology evidence="1 9">Multi-pass membrane protein</topology>
    </subcellularLocation>
</comment>
<feature type="transmembrane region" description="Helical" evidence="9">
    <location>
        <begin position="85"/>
        <end position="111"/>
    </location>
</feature>
<dbReference type="Proteomes" id="UP001148313">
    <property type="component" value="Unassembled WGS sequence"/>
</dbReference>
<comment type="function">
    <text evidence="9">Part of the tripartite ATP-independent periplasmic (TRAP) transport system.</text>
</comment>
<dbReference type="PANTHER" id="PTHR35011:SF10">
    <property type="entry name" value="TRAP TRANSPORTER SMALL PERMEASE PROTEIN"/>
    <property type="match status" value="1"/>
</dbReference>
<evidence type="ECO:0000256" key="6">
    <source>
        <dbReference type="ARBA" id="ARBA00022989"/>
    </source>
</evidence>
<sequence length="178" mass="19835">MDRTLRRIDKFAIWLAVAALISIMLLTCVSVTGRYFFNTPIPDDLSISEKLMVFLAFLPLAAVQASREHVFVTIFSDWLPNRAKVVLEIFGIAVGIAFFGLLAWASWIAFIEAYAVGSYTQGPLNVPHAPFKFVLFVGVVLFVVRLVVDFFSDITALISGRSQASKSEEDRVLDIELD</sequence>
<evidence type="ECO:0000313" key="11">
    <source>
        <dbReference type="EMBL" id="MDA4848512.1"/>
    </source>
</evidence>
<keyword evidence="2 9" id="KW-0813">Transport</keyword>
<proteinExistence type="inferred from homology"/>
<keyword evidence="12" id="KW-1185">Reference proteome</keyword>
<feature type="transmembrane region" description="Helical" evidence="9">
    <location>
        <begin position="12"/>
        <end position="35"/>
    </location>
</feature>
<evidence type="ECO:0000256" key="1">
    <source>
        <dbReference type="ARBA" id="ARBA00004429"/>
    </source>
</evidence>
<dbReference type="Pfam" id="PF04290">
    <property type="entry name" value="DctQ"/>
    <property type="match status" value="1"/>
</dbReference>
<evidence type="ECO:0000256" key="2">
    <source>
        <dbReference type="ARBA" id="ARBA00022448"/>
    </source>
</evidence>
<keyword evidence="4 9" id="KW-0997">Cell inner membrane</keyword>
<dbReference type="RefSeq" id="WP_271092382.1">
    <property type="nucleotide sequence ID" value="NZ_JAPJZH010000024.1"/>
</dbReference>
<protein>
    <recommendedName>
        <fullName evidence="9">TRAP transporter small permease protein</fullName>
    </recommendedName>
</protein>
<comment type="caution">
    <text evidence="11">The sequence shown here is derived from an EMBL/GenBank/DDBJ whole genome shotgun (WGS) entry which is preliminary data.</text>
</comment>
<feature type="transmembrane region" description="Helical" evidence="9">
    <location>
        <begin position="131"/>
        <end position="151"/>
    </location>
</feature>
<keyword evidence="5 9" id="KW-0812">Transmembrane</keyword>
<reference evidence="11" key="1">
    <citation type="submission" date="2022-11" db="EMBL/GenBank/DDBJ databases">
        <title>Hoeflea poritis sp. nov., isolated from scleractinian coral Porites lutea.</title>
        <authorList>
            <person name="Zhang G."/>
            <person name="Wei Q."/>
            <person name="Cai L."/>
        </authorList>
    </citation>
    <scope>NUCLEOTIDE SEQUENCE</scope>
    <source>
        <strain evidence="11">E7-10</strain>
    </source>
</reference>
<evidence type="ECO:0000256" key="3">
    <source>
        <dbReference type="ARBA" id="ARBA00022475"/>
    </source>
</evidence>
<evidence type="ECO:0000256" key="8">
    <source>
        <dbReference type="ARBA" id="ARBA00038436"/>
    </source>
</evidence>
<dbReference type="InterPro" id="IPR055348">
    <property type="entry name" value="DctQ"/>
</dbReference>
<keyword evidence="6 9" id="KW-1133">Transmembrane helix</keyword>
<dbReference type="PANTHER" id="PTHR35011">
    <property type="entry name" value="2,3-DIKETO-L-GULONATE TRAP TRANSPORTER SMALL PERMEASE PROTEIN YIAM"/>
    <property type="match status" value="1"/>
</dbReference>
<organism evidence="11 12">
    <name type="scientific">Hoeflea poritis</name>
    <dbReference type="NCBI Taxonomy" id="2993659"/>
    <lineage>
        <taxon>Bacteria</taxon>
        <taxon>Pseudomonadati</taxon>
        <taxon>Pseudomonadota</taxon>
        <taxon>Alphaproteobacteria</taxon>
        <taxon>Hyphomicrobiales</taxon>
        <taxon>Rhizobiaceae</taxon>
        <taxon>Hoeflea</taxon>
    </lineage>
</organism>
<evidence type="ECO:0000256" key="7">
    <source>
        <dbReference type="ARBA" id="ARBA00023136"/>
    </source>
</evidence>
<accession>A0ABT4VWU1</accession>
<gene>
    <name evidence="11" type="ORF">OOZ53_24355</name>
</gene>
<evidence type="ECO:0000256" key="4">
    <source>
        <dbReference type="ARBA" id="ARBA00022519"/>
    </source>
</evidence>
<name>A0ABT4VWU1_9HYPH</name>
<dbReference type="EMBL" id="JAPJZH010000024">
    <property type="protein sequence ID" value="MDA4848512.1"/>
    <property type="molecule type" value="Genomic_DNA"/>
</dbReference>
<evidence type="ECO:0000256" key="9">
    <source>
        <dbReference type="RuleBase" id="RU369079"/>
    </source>
</evidence>
<dbReference type="InterPro" id="IPR007387">
    <property type="entry name" value="TRAP_DctQ"/>
</dbReference>
<evidence type="ECO:0000259" key="10">
    <source>
        <dbReference type="Pfam" id="PF04290"/>
    </source>
</evidence>
<evidence type="ECO:0000256" key="5">
    <source>
        <dbReference type="ARBA" id="ARBA00022692"/>
    </source>
</evidence>